<evidence type="ECO:0000313" key="3">
    <source>
        <dbReference type="Proteomes" id="UP000239210"/>
    </source>
</evidence>
<dbReference type="SMART" id="SM00849">
    <property type="entry name" value="Lactamase_B"/>
    <property type="match status" value="1"/>
</dbReference>
<keyword evidence="3" id="KW-1185">Reference proteome</keyword>
<dbReference type="PANTHER" id="PTHR42951">
    <property type="entry name" value="METALLO-BETA-LACTAMASE DOMAIN-CONTAINING"/>
    <property type="match status" value="1"/>
</dbReference>
<accession>A0A2T0TT94</accession>
<dbReference type="SUPFAM" id="SSF56281">
    <property type="entry name" value="Metallo-hydrolase/oxidoreductase"/>
    <property type="match status" value="1"/>
</dbReference>
<name>A0A2T0TT94_9ACTN</name>
<dbReference type="EMBL" id="PVTG01000008">
    <property type="protein sequence ID" value="PRY48738.1"/>
    <property type="molecule type" value="Genomic_DNA"/>
</dbReference>
<dbReference type="InterPro" id="IPR036866">
    <property type="entry name" value="RibonucZ/Hydroxyglut_hydro"/>
</dbReference>
<dbReference type="Pfam" id="PF00753">
    <property type="entry name" value="Lactamase_B"/>
    <property type="match status" value="1"/>
</dbReference>
<dbReference type="Proteomes" id="UP000239210">
    <property type="component" value="Unassembled WGS sequence"/>
</dbReference>
<protein>
    <submittedName>
        <fullName evidence="2">Glyoxylase-like metal-dependent hydrolase (Beta-lactamase superfamily II)</fullName>
    </submittedName>
</protein>
<dbReference type="GO" id="GO:0016787">
    <property type="term" value="F:hydrolase activity"/>
    <property type="evidence" value="ECO:0007669"/>
    <property type="project" value="UniProtKB-KW"/>
</dbReference>
<feature type="domain" description="Metallo-beta-lactamase" evidence="1">
    <location>
        <begin position="27"/>
        <end position="225"/>
    </location>
</feature>
<dbReference type="Gene3D" id="3.60.15.10">
    <property type="entry name" value="Ribonuclease Z/Hydroxyacylglutathione hydrolase-like"/>
    <property type="match status" value="1"/>
</dbReference>
<comment type="caution">
    <text evidence="2">The sequence shown here is derived from an EMBL/GenBank/DDBJ whole genome shotgun (WGS) entry which is preliminary data.</text>
</comment>
<evidence type="ECO:0000313" key="2">
    <source>
        <dbReference type="EMBL" id="PRY48738.1"/>
    </source>
</evidence>
<dbReference type="InterPro" id="IPR001279">
    <property type="entry name" value="Metallo-B-lactamas"/>
</dbReference>
<dbReference type="InterPro" id="IPR050855">
    <property type="entry name" value="NDM-1-like"/>
</dbReference>
<evidence type="ECO:0000259" key="1">
    <source>
        <dbReference type="SMART" id="SM00849"/>
    </source>
</evidence>
<gene>
    <name evidence="2" type="ORF">LY71_108116</name>
</gene>
<sequence>MPGRGPYRRDMDLVEVVPGLHLLRLGFVNAYLWHDEDGATLVDTGLSGTGPAIGAALEELGLHRADLRRIVLTHCHPDHSGSAAELAAWSGAPVLAGRADAAVVRGDVPEPPPVVTAAEQDLYAVASADVRPAPAVPVVDALDEGDVLDLAGGAVVLGVPGHTPGSIALHLPRHGVLLTGDTIAGDRSGDGGPVVLGPFNTDRTAAWASLQRMAALDVEVACFGHGRPVTTSASAVLRAATDPFG</sequence>
<proteinExistence type="predicted"/>
<dbReference type="AlphaFoldDB" id="A0A2T0TT94"/>
<dbReference type="CDD" id="cd07721">
    <property type="entry name" value="yflN-like_MBL-fold"/>
    <property type="match status" value="1"/>
</dbReference>
<keyword evidence="2" id="KW-0378">Hydrolase</keyword>
<organism evidence="2 3">
    <name type="scientific">Geodermatophilus tzadiensis</name>
    <dbReference type="NCBI Taxonomy" id="1137988"/>
    <lineage>
        <taxon>Bacteria</taxon>
        <taxon>Bacillati</taxon>
        <taxon>Actinomycetota</taxon>
        <taxon>Actinomycetes</taxon>
        <taxon>Geodermatophilales</taxon>
        <taxon>Geodermatophilaceae</taxon>
        <taxon>Geodermatophilus</taxon>
    </lineage>
</organism>
<reference evidence="2 3" key="1">
    <citation type="submission" date="2018-03" db="EMBL/GenBank/DDBJ databases">
        <title>Genomic Encyclopedia of Archaeal and Bacterial Type Strains, Phase II (KMG-II): from individual species to whole genera.</title>
        <authorList>
            <person name="Goeker M."/>
        </authorList>
    </citation>
    <scope>NUCLEOTIDE SEQUENCE [LARGE SCALE GENOMIC DNA]</scope>
    <source>
        <strain evidence="2 3">DSM 45416</strain>
    </source>
</reference>